<evidence type="ECO:0000256" key="2">
    <source>
        <dbReference type="ARBA" id="ARBA00022737"/>
    </source>
</evidence>
<feature type="repeat" description="RCC1" evidence="6">
    <location>
        <begin position="259"/>
        <end position="319"/>
    </location>
</feature>
<keyword evidence="2" id="KW-0677">Repeat</keyword>
<dbReference type="CDD" id="cd13365">
    <property type="entry name" value="PH_PLC_plant-like"/>
    <property type="match status" value="1"/>
</dbReference>
<name>A0A443PIC7_9MAGN</name>
<dbReference type="InterPro" id="IPR000408">
    <property type="entry name" value="Reg_chr_condens"/>
</dbReference>
<gene>
    <name evidence="10" type="ORF">CKAN_01962100</name>
</gene>
<dbReference type="PROSITE" id="PS51514">
    <property type="entry name" value="BRX"/>
    <property type="match status" value="1"/>
</dbReference>
<dbReference type="PROSITE" id="PS50178">
    <property type="entry name" value="ZF_FYVE"/>
    <property type="match status" value="1"/>
</dbReference>
<dbReference type="InterPro" id="IPR013591">
    <property type="entry name" value="Brevis_radix_dom"/>
</dbReference>
<dbReference type="PANTHER" id="PTHR22870:SF350">
    <property type="entry name" value="F12P19.9 PROTEIN"/>
    <property type="match status" value="1"/>
</dbReference>
<evidence type="ECO:0000256" key="3">
    <source>
        <dbReference type="ARBA" id="ARBA00022771"/>
    </source>
</evidence>
<feature type="domain" description="FYVE-type" evidence="8">
    <location>
        <begin position="650"/>
        <end position="712"/>
    </location>
</feature>
<protein>
    <submittedName>
        <fullName evidence="10">FYVE zinc finger</fullName>
    </submittedName>
</protein>
<keyword evidence="11" id="KW-1185">Reference proteome</keyword>
<organism evidence="10 11">
    <name type="scientific">Cinnamomum micranthum f. kanehirae</name>
    <dbReference type="NCBI Taxonomy" id="337451"/>
    <lineage>
        <taxon>Eukaryota</taxon>
        <taxon>Viridiplantae</taxon>
        <taxon>Streptophyta</taxon>
        <taxon>Embryophyta</taxon>
        <taxon>Tracheophyta</taxon>
        <taxon>Spermatophyta</taxon>
        <taxon>Magnoliopsida</taxon>
        <taxon>Magnoliidae</taxon>
        <taxon>Laurales</taxon>
        <taxon>Lauraceae</taxon>
        <taxon>Cinnamomum</taxon>
    </lineage>
</organism>
<feature type="repeat" description="RCC1" evidence="6">
    <location>
        <begin position="427"/>
        <end position="478"/>
    </location>
</feature>
<dbReference type="SUPFAM" id="SSF50729">
    <property type="entry name" value="PH domain-like"/>
    <property type="match status" value="1"/>
</dbReference>
<dbReference type="FunFam" id="2.130.10.30:FF:000028">
    <property type="entry name" value="PH, RCC1 and FYVE domains-containing protein 1"/>
    <property type="match status" value="1"/>
</dbReference>
<dbReference type="SUPFAM" id="SSF50985">
    <property type="entry name" value="RCC1/BLIP-II"/>
    <property type="match status" value="1"/>
</dbReference>
<dbReference type="InterPro" id="IPR011993">
    <property type="entry name" value="PH-like_dom_sf"/>
</dbReference>
<feature type="repeat" description="RCC1" evidence="6">
    <location>
        <begin position="320"/>
        <end position="371"/>
    </location>
</feature>
<dbReference type="Gene3D" id="2.130.10.30">
    <property type="entry name" value="Regulator of chromosome condensation 1/beta-lactamase-inhibitor protein II"/>
    <property type="match status" value="2"/>
</dbReference>
<evidence type="ECO:0000313" key="11">
    <source>
        <dbReference type="Proteomes" id="UP000283530"/>
    </source>
</evidence>
<evidence type="ECO:0000259" key="9">
    <source>
        <dbReference type="PROSITE" id="PS51514"/>
    </source>
</evidence>
<feature type="region of interest" description="Disordered" evidence="7">
    <location>
        <begin position="995"/>
        <end position="1017"/>
    </location>
</feature>
<feature type="domain" description="BRX" evidence="9">
    <location>
        <begin position="1027"/>
        <end position="1082"/>
    </location>
</feature>
<dbReference type="SUPFAM" id="SSF57903">
    <property type="entry name" value="FYVE/PHD zinc finger"/>
    <property type="match status" value="1"/>
</dbReference>
<dbReference type="AlphaFoldDB" id="A0A443PIC7"/>
<comment type="caution">
    <text evidence="10">The sequence shown here is derived from an EMBL/GenBank/DDBJ whole genome shotgun (WGS) entry which is preliminary data.</text>
</comment>
<dbReference type="EMBL" id="QPKB01000008">
    <property type="protein sequence ID" value="RWR90524.1"/>
    <property type="molecule type" value="Genomic_DNA"/>
</dbReference>
<accession>A0A443PIC7</accession>
<feature type="repeat" description="RCC1" evidence="6">
    <location>
        <begin position="542"/>
        <end position="593"/>
    </location>
</feature>
<evidence type="ECO:0000256" key="1">
    <source>
        <dbReference type="ARBA" id="ARBA00022723"/>
    </source>
</evidence>
<dbReference type="PRINTS" id="PR00633">
    <property type="entry name" value="RCCNDNSATION"/>
</dbReference>
<keyword evidence="3 5" id="KW-0863">Zinc-finger</keyword>
<dbReference type="InterPro" id="IPR017455">
    <property type="entry name" value="Znf_FYVE-rel"/>
</dbReference>
<dbReference type="PROSITE" id="PS00626">
    <property type="entry name" value="RCC1_2"/>
    <property type="match status" value="3"/>
</dbReference>
<dbReference type="Pfam" id="PF16457">
    <property type="entry name" value="PH_12"/>
    <property type="match status" value="1"/>
</dbReference>
<proteinExistence type="predicted"/>
<dbReference type="GO" id="GO:0008270">
    <property type="term" value="F:zinc ion binding"/>
    <property type="evidence" value="ECO:0007669"/>
    <property type="project" value="UniProtKB-KW"/>
</dbReference>
<dbReference type="InterPro" id="IPR011011">
    <property type="entry name" value="Znf_FYVE_PHD"/>
</dbReference>
<dbReference type="SMART" id="SM00064">
    <property type="entry name" value="FYVE"/>
    <property type="match status" value="1"/>
</dbReference>
<keyword evidence="4" id="KW-0862">Zinc</keyword>
<dbReference type="PROSITE" id="PS50012">
    <property type="entry name" value="RCC1_3"/>
    <property type="match status" value="7"/>
</dbReference>
<sequence length="1093" mass="120521">MDDKFIRTAPLDRGIEQAIVALKKGAQLLKYGRRGKPKFCPFRLSTDENFLIWYSGTEERQLKLSLVTKIIRGQRTVNFQRQPRPEKECQSFSLIYGNGERTLDLVCKDKDQAESWFVGLTALISRSHHTKRLANLRSGRGAHSCASSPVGYTRMKHNLGLLEESAGNSQVRSVCGSPRSLAGRGFSDGLSYSSDSFYSSESRSLSDIQTIPDNFFPHFSKLEMEYRHEKTGHNRPNLNSSFGSSNHGSPSLCKDDTLRDVLMWGEGIEGGVLGGGVEKSTSCTVAFDALLPKLLESACMLDLQNIACGGKHAAVVTRQGEVFCWGEEKSGRLGHKVNMDVSYPKIVESLVGVHVESIACGEYQTCAVTLSGELFMWGESGESVGHLGNGKNKSWWLPRRVVGPLEGICISSVACGEWHTAVVSSGGQLFTYGDGTFGVLGHGNVQSSSQPKEVESLKGLRVKSVACGPWHTAAIVEILVDCFKGNTPGGKLFTWGDGDKGRLGHANKEKKLLPTCVAALVDQDFIQVSCGRMLTVALTVTGMVCTMGSAMHGQLGNPQAEDKSITTVEGNLKQEFVKEISSGSHHVAVLTSKGNVYTWGMGANGRLGLGDVDDRNCPALVESLRDRQVCSIACGSSFTAAICLHKSVSSSDQSICSGCRMLFGFTRKKHNCYNCGLVFCHACSSKKAVNASLALNKSKQYRVCDPCFTQLSKRIDCNRQKLETPSPRPPLSMRKKFSDLKVDLENASFPWPQIFSPRLLPQEIRSVEGQMPSKHQSPVPVSPLSCITPRWRQAPCPAISNTFSTEDFAMVLPLQKQELSTTFPGYMPQSPPRLRSEGTAPSLKKNPTESDEMLIEEVQRLRAEAKSLVNQCQVRSEKIQQYQQKIEETWSRAREEAAKCKAAKEVIKALTTRLNAMSEKFLSKREPSNTSSEANNVDVHLSQITPVCAESWESDDMRSMFGSMHLSPDVRILKERQMDESCSPHSSTGLLACARGRDGNHGRARSVDDSKAVRTDPKQNVANGLKAEWVEQHEPGVYITFMTLPCGQKGLKRVRFSRKRFSEKEAERWWEENQLPVYEKYNIEGVVSSSTPR</sequence>
<dbReference type="InterPro" id="IPR009091">
    <property type="entry name" value="RCC1/BLIP-II"/>
</dbReference>
<feature type="compositionally biased region" description="Low complexity" evidence="7">
    <location>
        <begin position="237"/>
        <end position="251"/>
    </location>
</feature>
<dbReference type="InterPro" id="IPR001849">
    <property type="entry name" value="PH_domain"/>
</dbReference>
<evidence type="ECO:0000256" key="5">
    <source>
        <dbReference type="PROSITE-ProRule" id="PRU00091"/>
    </source>
</evidence>
<evidence type="ECO:0000256" key="4">
    <source>
        <dbReference type="ARBA" id="ARBA00022833"/>
    </source>
</evidence>
<dbReference type="Proteomes" id="UP000283530">
    <property type="component" value="Unassembled WGS sequence"/>
</dbReference>
<dbReference type="InterPro" id="IPR058923">
    <property type="entry name" value="RCC1-like_dom"/>
</dbReference>
<dbReference type="InterPro" id="IPR013083">
    <property type="entry name" value="Znf_RING/FYVE/PHD"/>
</dbReference>
<dbReference type="InterPro" id="IPR000306">
    <property type="entry name" value="Znf_FYVE"/>
</dbReference>
<dbReference type="Pfam" id="PF08381">
    <property type="entry name" value="BRX"/>
    <property type="match status" value="1"/>
</dbReference>
<evidence type="ECO:0000256" key="6">
    <source>
        <dbReference type="PROSITE-ProRule" id="PRU00235"/>
    </source>
</evidence>
<dbReference type="STRING" id="337451.A0A443PIC7"/>
<evidence type="ECO:0000259" key="8">
    <source>
        <dbReference type="PROSITE" id="PS50178"/>
    </source>
</evidence>
<feature type="repeat" description="RCC1" evidence="6">
    <location>
        <begin position="490"/>
        <end position="541"/>
    </location>
</feature>
<dbReference type="InterPro" id="IPR051210">
    <property type="entry name" value="Ub_ligase/GEF_domain"/>
</dbReference>
<evidence type="ECO:0000313" key="10">
    <source>
        <dbReference type="EMBL" id="RWR90524.1"/>
    </source>
</evidence>
<feature type="repeat" description="RCC1" evidence="6">
    <location>
        <begin position="594"/>
        <end position="645"/>
    </location>
</feature>
<feature type="region of interest" description="Disordered" evidence="7">
    <location>
        <begin position="227"/>
        <end position="251"/>
    </location>
</feature>
<reference evidence="10 11" key="1">
    <citation type="journal article" date="2019" name="Nat. Plants">
        <title>Stout camphor tree genome fills gaps in understanding of flowering plant genome evolution.</title>
        <authorList>
            <person name="Chaw S.M."/>
            <person name="Liu Y.C."/>
            <person name="Wu Y.W."/>
            <person name="Wang H.Y."/>
            <person name="Lin C.I."/>
            <person name="Wu C.S."/>
            <person name="Ke H.M."/>
            <person name="Chang L.Y."/>
            <person name="Hsu C.Y."/>
            <person name="Yang H.T."/>
            <person name="Sudianto E."/>
            <person name="Hsu M.H."/>
            <person name="Wu K.P."/>
            <person name="Wang L.N."/>
            <person name="Leebens-Mack J.H."/>
            <person name="Tsai I.J."/>
        </authorList>
    </citation>
    <scope>NUCLEOTIDE SEQUENCE [LARGE SCALE GENOMIC DNA]</scope>
    <source>
        <strain evidence="11">cv. Chaw 1501</strain>
        <tissue evidence="10">Young leaves</tissue>
    </source>
</reference>
<dbReference type="Gene3D" id="3.30.40.10">
    <property type="entry name" value="Zinc/RING finger domain, C3HC4 (zinc finger)"/>
    <property type="match status" value="1"/>
</dbReference>
<evidence type="ECO:0000256" key="7">
    <source>
        <dbReference type="SAM" id="MobiDB-lite"/>
    </source>
</evidence>
<feature type="repeat" description="RCC1" evidence="6">
    <location>
        <begin position="372"/>
        <end position="426"/>
    </location>
</feature>
<dbReference type="Pfam" id="PF01363">
    <property type="entry name" value="FYVE"/>
    <property type="match status" value="1"/>
</dbReference>
<dbReference type="PANTHER" id="PTHR22870">
    <property type="entry name" value="REGULATOR OF CHROMOSOME CONDENSATION"/>
    <property type="match status" value="1"/>
</dbReference>
<dbReference type="InterPro" id="IPR027988">
    <property type="entry name" value="BRX_N"/>
</dbReference>
<dbReference type="Pfam" id="PF25390">
    <property type="entry name" value="WD40_RLD"/>
    <property type="match status" value="1"/>
</dbReference>
<keyword evidence="1" id="KW-0479">Metal-binding</keyword>
<feature type="region of interest" description="Disordered" evidence="7">
    <location>
        <begin position="829"/>
        <end position="849"/>
    </location>
</feature>
<dbReference type="Gene3D" id="2.30.29.30">
    <property type="entry name" value="Pleckstrin-homology domain (PH domain)/Phosphotyrosine-binding domain (PTB)"/>
    <property type="match status" value="1"/>
</dbReference>
<dbReference type="OrthoDB" id="5981550at2759"/>
<dbReference type="Pfam" id="PF13713">
    <property type="entry name" value="BRX_N"/>
    <property type="match status" value="1"/>
</dbReference>